<dbReference type="EC" id="6.5.1.8" evidence="2"/>
<feature type="active site" description="GMP-histidine intermediate" evidence="10">
    <location>
        <position position="14"/>
    </location>
</feature>
<keyword evidence="3" id="KW-0436">Ligase</keyword>
<organism evidence="12 13">
    <name type="scientific">Hymenobacter elongatus</name>
    <dbReference type="NCBI Taxonomy" id="877208"/>
    <lineage>
        <taxon>Bacteria</taxon>
        <taxon>Pseudomonadati</taxon>
        <taxon>Bacteroidota</taxon>
        <taxon>Cytophagia</taxon>
        <taxon>Cytophagales</taxon>
        <taxon>Hymenobacteraceae</taxon>
        <taxon>Hymenobacter</taxon>
    </lineage>
</organism>
<keyword evidence="13" id="KW-1185">Reference proteome</keyword>
<evidence type="ECO:0000256" key="6">
    <source>
        <dbReference type="ARBA" id="ARBA00022800"/>
    </source>
</evidence>
<dbReference type="Proteomes" id="UP000297739">
    <property type="component" value="Unassembled WGS sequence"/>
</dbReference>
<dbReference type="EMBL" id="SRLD01000005">
    <property type="protein sequence ID" value="TGE18961.1"/>
    <property type="molecule type" value="Genomic_DNA"/>
</dbReference>
<evidence type="ECO:0000313" key="12">
    <source>
        <dbReference type="EMBL" id="TGE18961.1"/>
    </source>
</evidence>
<dbReference type="AlphaFoldDB" id="A0A4Z0PNX5"/>
<dbReference type="GO" id="GO:0030145">
    <property type="term" value="F:manganese ion binding"/>
    <property type="evidence" value="ECO:0007669"/>
    <property type="project" value="TreeGrafter"/>
</dbReference>
<dbReference type="GO" id="GO:0006281">
    <property type="term" value="P:DNA repair"/>
    <property type="evidence" value="ECO:0007669"/>
    <property type="project" value="TreeGrafter"/>
</dbReference>
<gene>
    <name evidence="12" type="ORF">E5J99_04250</name>
</gene>
<evidence type="ECO:0000256" key="1">
    <source>
        <dbReference type="ARBA" id="ARBA00001936"/>
    </source>
</evidence>
<comment type="cofactor">
    <cofactor evidence="1">
        <name>Mn(2+)</name>
        <dbReference type="ChEBI" id="CHEBI:29035"/>
    </cofactor>
</comment>
<protein>
    <recommendedName>
        <fullName evidence="2">3'-phosphate/5'-hydroxy nucleic acid ligase</fullName>
        <ecNumber evidence="2">6.5.1.8</ecNumber>
    </recommendedName>
</protein>
<evidence type="ECO:0000256" key="7">
    <source>
        <dbReference type="ARBA" id="ARBA00023134"/>
    </source>
</evidence>
<keyword evidence="5 11" id="KW-0547">Nucleotide-binding</keyword>
<dbReference type="InterPro" id="IPR052915">
    <property type="entry name" value="RtcB-like"/>
</dbReference>
<dbReference type="InterPro" id="IPR036025">
    <property type="entry name" value="RtcB-like_sf"/>
</dbReference>
<evidence type="ECO:0000256" key="8">
    <source>
        <dbReference type="ARBA" id="ARBA00023211"/>
    </source>
</evidence>
<sequence>MRYLKQQLLSATAHGAGRLMSRTRAKQELSESAVRQYLLDHGVVFQGGGVHEAPMAYKNIHAVMPSQQELVAGLGSFTPKSCAWMARRI</sequence>
<dbReference type="Pfam" id="PF01139">
    <property type="entry name" value="RtcB"/>
    <property type="match status" value="1"/>
</dbReference>
<keyword evidence="8" id="KW-0464">Manganese</keyword>
<accession>A0A4Z0PNX5</accession>
<dbReference type="InterPro" id="IPR001233">
    <property type="entry name" value="RtcB"/>
</dbReference>
<dbReference type="RefSeq" id="WP_210114404.1">
    <property type="nucleotide sequence ID" value="NZ_SRLD01000005.1"/>
</dbReference>
<evidence type="ECO:0000256" key="9">
    <source>
        <dbReference type="ARBA" id="ARBA00047746"/>
    </source>
</evidence>
<dbReference type="SUPFAM" id="SSF103365">
    <property type="entry name" value="Hypothetical protein PH1602"/>
    <property type="match status" value="1"/>
</dbReference>
<evidence type="ECO:0000256" key="10">
    <source>
        <dbReference type="PIRSR" id="PIRSR601233-1"/>
    </source>
</evidence>
<reference evidence="12 13" key="1">
    <citation type="submission" date="2019-04" db="EMBL/GenBank/DDBJ databases">
        <authorList>
            <person name="Feng G."/>
            <person name="Zhang J."/>
            <person name="Zhu H."/>
        </authorList>
    </citation>
    <scope>NUCLEOTIDE SEQUENCE [LARGE SCALE GENOMIC DNA]</scope>
    <source>
        <strain evidence="12 13">JCM 17223</strain>
    </source>
</reference>
<proteinExistence type="predicted"/>
<evidence type="ECO:0000256" key="2">
    <source>
        <dbReference type="ARBA" id="ARBA00012726"/>
    </source>
</evidence>
<dbReference type="GO" id="GO:0042245">
    <property type="term" value="P:RNA repair"/>
    <property type="evidence" value="ECO:0007669"/>
    <property type="project" value="UniProtKB-KW"/>
</dbReference>
<evidence type="ECO:0000256" key="3">
    <source>
        <dbReference type="ARBA" id="ARBA00022598"/>
    </source>
</evidence>
<name>A0A4Z0PNX5_9BACT</name>
<dbReference type="PANTHER" id="PTHR43749:SF2">
    <property type="entry name" value="RNA-SPLICING LIGASE RTCB"/>
    <property type="match status" value="1"/>
</dbReference>
<keyword evidence="4" id="KW-0479">Metal-binding</keyword>
<comment type="caution">
    <text evidence="12">The sequence shown here is derived from an EMBL/GenBank/DDBJ whole genome shotgun (WGS) entry which is preliminary data.</text>
</comment>
<dbReference type="GO" id="GO:0170057">
    <property type="term" value="F:RNA ligase (GTP) activity"/>
    <property type="evidence" value="ECO:0007669"/>
    <property type="project" value="UniProtKB-EC"/>
</dbReference>
<dbReference type="GO" id="GO:0003909">
    <property type="term" value="F:DNA ligase activity"/>
    <property type="evidence" value="ECO:0007669"/>
    <property type="project" value="TreeGrafter"/>
</dbReference>
<evidence type="ECO:0000256" key="5">
    <source>
        <dbReference type="ARBA" id="ARBA00022741"/>
    </source>
</evidence>
<comment type="catalytic activity">
    <reaction evidence="9">
        <text>a 3'-end 3'-phospho-ribonucleotide-RNA + a 5'-end dephospho-ribonucleoside-RNA + GTP = a ribonucleotidyl-ribonucleotide-RNA + GMP + diphosphate</text>
        <dbReference type="Rhea" id="RHEA:68076"/>
        <dbReference type="Rhea" id="RHEA-COMP:10463"/>
        <dbReference type="Rhea" id="RHEA-COMP:13936"/>
        <dbReference type="Rhea" id="RHEA-COMP:17355"/>
        <dbReference type="ChEBI" id="CHEBI:33019"/>
        <dbReference type="ChEBI" id="CHEBI:37565"/>
        <dbReference type="ChEBI" id="CHEBI:58115"/>
        <dbReference type="ChEBI" id="CHEBI:83062"/>
        <dbReference type="ChEBI" id="CHEBI:138284"/>
        <dbReference type="ChEBI" id="CHEBI:173118"/>
        <dbReference type="EC" id="6.5.1.8"/>
    </reaction>
</comment>
<evidence type="ECO:0000256" key="11">
    <source>
        <dbReference type="PIRSR" id="PIRSR601233-2"/>
    </source>
</evidence>
<evidence type="ECO:0000256" key="4">
    <source>
        <dbReference type="ARBA" id="ARBA00022723"/>
    </source>
</evidence>
<dbReference type="GO" id="GO:0005525">
    <property type="term" value="F:GTP binding"/>
    <property type="evidence" value="ECO:0007669"/>
    <property type="project" value="UniProtKB-KW"/>
</dbReference>
<dbReference type="GO" id="GO:0006396">
    <property type="term" value="P:RNA processing"/>
    <property type="evidence" value="ECO:0007669"/>
    <property type="project" value="InterPro"/>
</dbReference>
<keyword evidence="7 11" id="KW-0342">GTP-binding</keyword>
<keyword evidence="6" id="KW-0692">RNA repair</keyword>
<dbReference type="Gene3D" id="3.90.1860.10">
    <property type="entry name" value="tRNA-splicing ligase RtcB"/>
    <property type="match status" value="1"/>
</dbReference>
<evidence type="ECO:0000313" key="13">
    <source>
        <dbReference type="Proteomes" id="UP000297739"/>
    </source>
</evidence>
<feature type="binding site" evidence="11">
    <location>
        <begin position="14"/>
        <end position="17"/>
    </location>
    <ligand>
        <name>GMP</name>
        <dbReference type="ChEBI" id="CHEBI:58115"/>
    </ligand>
</feature>
<dbReference type="PANTHER" id="PTHR43749">
    <property type="entry name" value="RNA-SPLICING LIGASE RTCB"/>
    <property type="match status" value="1"/>
</dbReference>